<dbReference type="Pfam" id="PF08666">
    <property type="entry name" value="SAF"/>
    <property type="match status" value="1"/>
</dbReference>
<dbReference type="NCBIfam" id="TIGR03177">
    <property type="entry name" value="pilus_cpaB"/>
    <property type="match status" value="1"/>
</dbReference>
<dbReference type="InterPro" id="IPR031571">
    <property type="entry name" value="RcpC_dom"/>
</dbReference>
<reference evidence="3" key="1">
    <citation type="submission" date="2011-11" db="EMBL/GenBank/DDBJ databases">
        <title>Improved High-Quality Draft sequence of Desulfovibrio sp. U5L.</title>
        <authorList>
            <consortium name="US DOE Joint Genome Institute"/>
            <person name="Lucas S."/>
            <person name="Han J."/>
            <person name="Lapidus A."/>
            <person name="Cheng J.-F."/>
            <person name="Goodwin L."/>
            <person name="Pitluck S."/>
            <person name="Peters L."/>
            <person name="Ovchinnikova G."/>
            <person name="Held B."/>
            <person name="Detter J.C."/>
            <person name="Han C."/>
            <person name="Tapia R."/>
            <person name="Land M."/>
            <person name="Hauser L."/>
            <person name="Kyrpides N."/>
            <person name="Ivanova N."/>
            <person name="Pagani I."/>
            <person name="Gabster J."/>
            <person name="Walker C."/>
            <person name="Stolyar S."/>
            <person name="Stahl D."/>
            <person name="Arkin A."/>
            <person name="Dehal P."/>
            <person name="Hazen T."/>
            <person name="Woyke T."/>
        </authorList>
    </citation>
    <scope>NUCLEOTIDE SEQUENCE [LARGE SCALE GENOMIC DNA]</scope>
    <source>
        <strain evidence="3">U5L</strain>
    </source>
</reference>
<dbReference type="HOGENOM" id="CLU_057068_4_0_7"/>
<feature type="domain" description="SAF" evidence="2">
    <location>
        <begin position="46"/>
        <end position="108"/>
    </location>
</feature>
<dbReference type="CDD" id="cd11614">
    <property type="entry name" value="SAF_CpaB_FlgA_like"/>
    <property type="match status" value="1"/>
</dbReference>
<proteinExistence type="predicted"/>
<protein>
    <submittedName>
        <fullName evidence="3">Flp pilus assembly protein CpaB</fullName>
    </submittedName>
</protein>
<dbReference type="Pfam" id="PF16976">
    <property type="entry name" value="RcpC"/>
    <property type="match status" value="1"/>
</dbReference>
<dbReference type="STRING" id="596152.DesU5LDRAFT_2870"/>
<gene>
    <name evidence="3" type="ORF">DesU5LDRAFT_2870</name>
</gene>
<name>I2Q407_9BACT</name>
<dbReference type="eggNOG" id="COG3745">
    <property type="taxonomic scope" value="Bacteria"/>
</dbReference>
<dbReference type="SMART" id="SM00858">
    <property type="entry name" value="SAF"/>
    <property type="match status" value="1"/>
</dbReference>
<evidence type="ECO:0000313" key="3">
    <source>
        <dbReference type="EMBL" id="EIG54513.1"/>
    </source>
</evidence>
<dbReference type="AlphaFoldDB" id="I2Q407"/>
<feature type="compositionally biased region" description="Low complexity" evidence="1">
    <location>
        <begin position="257"/>
        <end position="267"/>
    </location>
</feature>
<sequence length="300" mass="31496">MKSKAIPHMILAVILALVAGVLTIRWLGSVRGTGEPGKPAAETKKVEILVAARPLAKGARLDTTMVRLKPYDPEAAPLGALRDASQVVGRVTAREISQDDPITPDKLLPKGAAGGGLDASVEPGKRALTVKGTKVMGSGGLITPGCRVDVLSTYNQPGKAEEKVTKVILENVPVLTTGTEREVRVGQDGREELANTDFFTLMVTPEEAERLALASDLGNMHLALRKPGDDDLVATAGADVARSLDAYALAPTPPPAVAESEPAPADAGYSVETIRGTERERVKLDSLGVMPAEEKKHANP</sequence>
<dbReference type="OrthoDB" id="9788329at2"/>
<dbReference type="Gene3D" id="3.90.1210.10">
    <property type="entry name" value="Antifreeze-like/N-acetylneuraminic acid synthase C-terminal domain"/>
    <property type="match status" value="1"/>
</dbReference>
<evidence type="ECO:0000256" key="1">
    <source>
        <dbReference type="SAM" id="MobiDB-lite"/>
    </source>
</evidence>
<evidence type="ECO:0000259" key="2">
    <source>
        <dbReference type="SMART" id="SM00858"/>
    </source>
</evidence>
<organism evidence="3">
    <name type="scientific">Desulfovibrio sp. U5L</name>
    <dbReference type="NCBI Taxonomy" id="596152"/>
    <lineage>
        <taxon>Bacteria</taxon>
        <taxon>Pseudomonadati</taxon>
        <taxon>Thermodesulfobacteriota</taxon>
        <taxon>Desulfovibrionia</taxon>
        <taxon>Desulfovibrionales</taxon>
        <taxon>Desulfovibrionaceae</taxon>
        <taxon>Desulfovibrio</taxon>
    </lineage>
</organism>
<dbReference type="EMBL" id="JH600068">
    <property type="protein sequence ID" value="EIG54513.1"/>
    <property type="molecule type" value="Genomic_DNA"/>
</dbReference>
<feature type="compositionally biased region" description="Basic and acidic residues" evidence="1">
    <location>
        <begin position="275"/>
        <end position="284"/>
    </location>
</feature>
<accession>I2Q407</accession>
<dbReference type="InterPro" id="IPR017592">
    <property type="entry name" value="Pilus_assmbl_Flp-typ_CpaB"/>
</dbReference>
<feature type="region of interest" description="Disordered" evidence="1">
    <location>
        <begin position="252"/>
        <end position="300"/>
    </location>
</feature>
<dbReference type="InterPro" id="IPR013974">
    <property type="entry name" value="SAF"/>
</dbReference>